<evidence type="ECO:0000259" key="11">
    <source>
        <dbReference type="Pfam" id="PF13807"/>
    </source>
</evidence>
<keyword evidence="12" id="KW-0808">Transferase</keyword>
<dbReference type="NCBIfam" id="TIGR01007">
    <property type="entry name" value="eps_fam"/>
    <property type="match status" value="1"/>
</dbReference>
<dbReference type="InterPro" id="IPR003856">
    <property type="entry name" value="LPS_length_determ_N"/>
</dbReference>
<keyword evidence="7 9" id="KW-0472">Membrane</keyword>
<comment type="caution">
    <text evidence="12">The sequence shown here is derived from an EMBL/GenBank/DDBJ whole genome shotgun (WGS) entry which is preliminary data.</text>
</comment>
<comment type="subcellular location">
    <subcellularLocation>
        <location evidence="1">Cell membrane</location>
        <topology evidence="1">Multi-pass membrane protein</topology>
    </subcellularLocation>
</comment>
<dbReference type="Pfam" id="PF02706">
    <property type="entry name" value="Wzz"/>
    <property type="match status" value="1"/>
</dbReference>
<feature type="coiled-coil region" evidence="8">
    <location>
        <begin position="351"/>
        <end position="417"/>
    </location>
</feature>
<evidence type="ECO:0000259" key="10">
    <source>
        <dbReference type="Pfam" id="PF02706"/>
    </source>
</evidence>
<gene>
    <name evidence="12" type="ORF">FPL11_06305</name>
</gene>
<dbReference type="Gene3D" id="3.40.50.300">
    <property type="entry name" value="P-loop containing nucleotide triphosphate hydrolases"/>
    <property type="match status" value="1"/>
</dbReference>
<evidence type="ECO:0000256" key="5">
    <source>
        <dbReference type="ARBA" id="ARBA00022840"/>
    </source>
</evidence>
<dbReference type="InterPro" id="IPR005702">
    <property type="entry name" value="Wzc-like_C"/>
</dbReference>
<sequence length="759" mass="84051">MVGDHMDPGETPRNRASEYEDESIDLRKLWVTLMRHKWGIITLPLLVAMLVYLYVSTLTPIYRGTSTLLIEPDTGNVVGIQGVDSMSASREYLQTQFELLKSRRLVADVVDQLDLADHPEFDPSQQDAGLIDTAALTDWRGWVTALGLDDFVPVAEPGDDNAGPSTAEQRRQRAIGGLLGRISVAPRRNTHLVDISVEMSDPVAAAEAATAVATTYIERQLQARLDMTEQATGWMSNRMADLKDQLDASERRLQAYVEEQDLVDMDGVTTVEASELSQLNSRLVDARQDFARAENQYQQIAGVTEANWREQATVPVVRSNSLVSEALSAESAARAKVDELSQRYGPRHPTMIEAQDELNAATETLRSQVEQVVASIQQDYELARTNLRSLESAFDDNREAIREVQQKEFRFRELEREVETNRTLYNTFLNRLKETTATADVEDPNARVIENATVSGAPVKPQKSRNALIAGVLAFMAAIGLALLREQFDNRIRGSAEVESKLGMPMLGLLPLQKKVSHRNQIARLFSRDRDKGFSEAVRTIRTGVVLSGLDNPHKIIVVTSSVPDEGKTSLASNLAASLGQMERVLLLEADMRRPSFRRIFEFDQDRPGLADVTAGNATSEQAIQCFDGIDVMACGTTPPNPLELVSSQRFTDLLEKLDQQYDRIVIDAPPVQAVSDPLVLSTHANTVIYMVKSDATPVPLVRKGLERLAEVNAPIAGIVLDHVDVKKSRKYGYGYGYGGKYGAEGYYDYYGYSGPGRS</sequence>
<keyword evidence="3 9" id="KW-0812">Transmembrane</keyword>
<dbReference type="InterPro" id="IPR032807">
    <property type="entry name" value="GNVR"/>
</dbReference>
<keyword evidence="6 9" id="KW-1133">Transmembrane helix</keyword>
<keyword evidence="13" id="KW-1185">Reference proteome</keyword>
<keyword evidence="4" id="KW-0547">Nucleotide-binding</keyword>
<dbReference type="CDD" id="cd05387">
    <property type="entry name" value="BY-kinase"/>
    <property type="match status" value="1"/>
</dbReference>
<dbReference type="Pfam" id="PF13807">
    <property type="entry name" value="GNVR"/>
    <property type="match status" value="1"/>
</dbReference>
<evidence type="ECO:0000256" key="7">
    <source>
        <dbReference type="ARBA" id="ARBA00023136"/>
    </source>
</evidence>
<evidence type="ECO:0000256" key="6">
    <source>
        <dbReference type="ARBA" id="ARBA00022989"/>
    </source>
</evidence>
<dbReference type="InterPro" id="IPR050445">
    <property type="entry name" value="Bact_polysacc_biosynth/exp"/>
</dbReference>
<dbReference type="GO" id="GO:0005524">
    <property type="term" value="F:ATP binding"/>
    <property type="evidence" value="ECO:0007669"/>
    <property type="project" value="UniProtKB-KW"/>
</dbReference>
<evidence type="ECO:0000313" key="12">
    <source>
        <dbReference type="EMBL" id="TVO65667.1"/>
    </source>
</evidence>
<reference evidence="12 13" key="1">
    <citation type="submission" date="2019-07" db="EMBL/GenBank/DDBJ databases">
        <title>Reclasification of Spiribacter aquaticus.</title>
        <authorList>
            <person name="Leon M.J."/>
            <person name="Sanchez-Porro C."/>
            <person name="Ventosa A."/>
        </authorList>
    </citation>
    <scope>NUCLEOTIDE SEQUENCE [LARGE SCALE GENOMIC DNA]</scope>
    <source>
        <strain evidence="12 13">SP30</strain>
    </source>
</reference>
<keyword evidence="5" id="KW-0067">ATP-binding</keyword>
<proteinExistence type="predicted"/>
<dbReference type="EMBL" id="VMKP01000002">
    <property type="protein sequence ID" value="TVO65667.1"/>
    <property type="molecule type" value="Genomic_DNA"/>
</dbReference>
<feature type="domain" description="Polysaccharide chain length determinant N-terminal" evidence="10">
    <location>
        <begin position="22"/>
        <end position="113"/>
    </location>
</feature>
<evidence type="ECO:0000256" key="8">
    <source>
        <dbReference type="SAM" id="Coils"/>
    </source>
</evidence>
<dbReference type="InterPro" id="IPR027417">
    <property type="entry name" value="P-loop_NTPase"/>
</dbReference>
<evidence type="ECO:0000256" key="4">
    <source>
        <dbReference type="ARBA" id="ARBA00022741"/>
    </source>
</evidence>
<feature type="coiled-coil region" evidence="8">
    <location>
        <begin position="239"/>
        <end position="296"/>
    </location>
</feature>
<feature type="domain" description="Tyrosine-protein kinase G-rich" evidence="11">
    <location>
        <begin position="405"/>
        <end position="486"/>
    </location>
</feature>
<dbReference type="EC" id="2.7.10.2" evidence="12"/>
<evidence type="ECO:0000256" key="1">
    <source>
        <dbReference type="ARBA" id="ARBA00004651"/>
    </source>
</evidence>
<dbReference type="PANTHER" id="PTHR32309:SF13">
    <property type="entry name" value="FERRIC ENTEROBACTIN TRANSPORT PROTEIN FEPE"/>
    <property type="match status" value="1"/>
</dbReference>
<dbReference type="AlphaFoldDB" id="A0A557RKI6"/>
<dbReference type="PANTHER" id="PTHR32309">
    <property type="entry name" value="TYROSINE-PROTEIN KINASE"/>
    <property type="match status" value="1"/>
</dbReference>
<evidence type="ECO:0000256" key="3">
    <source>
        <dbReference type="ARBA" id="ARBA00022692"/>
    </source>
</evidence>
<evidence type="ECO:0000256" key="9">
    <source>
        <dbReference type="SAM" id="Phobius"/>
    </source>
</evidence>
<dbReference type="GO" id="GO:0005886">
    <property type="term" value="C:plasma membrane"/>
    <property type="evidence" value="ECO:0007669"/>
    <property type="project" value="UniProtKB-SubCell"/>
</dbReference>
<evidence type="ECO:0000313" key="13">
    <source>
        <dbReference type="Proteomes" id="UP000316688"/>
    </source>
</evidence>
<accession>A0A557RKI6</accession>
<feature type="transmembrane region" description="Helical" evidence="9">
    <location>
        <begin position="38"/>
        <end position="55"/>
    </location>
</feature>
<protein>
    <submittedName>
        <fullName evidence="12">Polysaccharide biosynthesis tyrosine autokinase</fullName>
        <ecNumber evidence="12">2.7.10.2</ecNumber>
    </submittedName>
</protein>
<keyword evidence="2" id="KW-1003">Cell membrane</keyword>
<dbReference type="GO" id="GO:0004715">
    <property type="term" value="F:non-membrane spanning protein tyrosine kinase activity"/>
    <property type="evidence" value="ECO:0007669"/>
    <property type="project" value="UniProtKB-EC"/>
</dbReference>
<dbReference type="SUPFAM" id="SSF52540">
    <property type="entry name" value="P-loop containing nucleoside triphosphate hydrolases"/>
    <property type="match status" value="1"/>
</dbReference>
<keyword evidence="12" id="KW-0418">Kinase</keyword>
<name>A0A557RKI6_9GAMM</name>
<keyword evidence="8" id="KW-0175">Coiled coil</keyword>
<evidence type="ECO:0000256" key="2">
    <source>
        <dbReference type="ARBA" id="ARBA00022475"/>
    </source>
</evidence>
<dbReference type="Proteomes" id="UP000316688">
    <property type="component" value="Unassembled WGS sequence"/>
</dbReference>
<organism evidence="12 13">
    <name type="scientific">Spiribacter aquaticus</name>
    <dbReference type="NCBI Taxonomy" id="1935996"/>
    <lineage>
        <taxon>Bacteria</taxon>
        <taxon>Pseudomonadati</taxon>
        <taxon>Pseudomonadota</taxon>
        <taxon>Gammaproteobacteria</taxon>
        <taxon>Chromatiales</taxon>
        <taxon>Ectothiorhodospiraceae</taxon>
        <taxon>Spiribacter</taxon>
    </lineage>
</organism>